<evidence type="ECO:0000256" key="10">
    <source>
        <dbReference type="ARBA" id="ARBA00022840"/>
    </source>
</evidence>
<evidence type="ECO:0000256" key="7">
    <source>
        <dbReference type="ARBA" id="ARBA00022679"/>
    </source>
</evidence>
<keyword evidence="5 13" id="KW-0444">Lipid biosynthesis</keyword>
<evidence type="ECO:0000256" key="6">
    <source>
        <dbReference type="ARBA" id="ARBA00022556"/>
    </source>
</evidence>
<keyword evidence="15" id="KW-1185">Reference proteome</keyword>
<dbReference type="AlphaFoldDB" id="A0A4V1AWF0"/>
<accession>A0A4V1AWF0</accession>
<evidence type="ECO:0000313" key="14">
    <source>
        <dbReference type="EMBL" id="QBQ56405.1"/>
    </source>
</evidence>
<keyword evidence="7 13" id="KW-0808">Transferase</keyword>
<reference evidence="14 15" key="1">
    <citation type="submission" date="2019-03" db="EMBL/GenBank/DDBJ databases">
        <title>The genome sequence of Nitrosococcus wardiae strain D1FHST reveals the archetypal metabolic capacity of ammonia-oxidizing Gammaproteobacteria.</title>
        <authorList>
            <person name="Wang L."/>
            <person name="Lim C.K."/>
            <person name="Hanson T.E."/>
            <person name="Dang H."/>
            <person name="Klotz M.G."/>
        </authorList>
    </citation>
    <scope>NUCLEOTIDE SEQUENCE [LARGE SCALE GENOMIC DNA]</scope>
    <source>
        <strain evidence="14 15">D1FHS</strain>
    </source>
</reference>
<sequence length="344" mass="38790">MLDYRSLILNYWYSTHPTRWLLTPLSALFQMVVKGRQWAYRQGLKGIQVFPVPVLVIGNLTLGGTGKTPLVIWLAQFLRHRGYRPGIISRGYGGQARNYPQRVYPDSDPYLVGDEAILLARHTTSPIVVGPDRAIAARTLLAHADCNVLLSDDGLQHYALGRDIEILLVDGARRFGNGHCLPAGPLREPLDRLQTVDLVVTNGFPQAGEFAMHLQLQTARRLTDGTPYPLKKFRHSKIHGVAGIGNPERFFIQLQTQGLTVQPHPFPDHHRFQPNDLTFEDQQPVLMTEKDAVKCTHFARDNHWYVPLDVSLPASFGDQVLNLLQQAFRKKPNAKHSNNRMLHG</sequence>
<evidence type="ECO:0000256" key="5">
    <source>
        <dbReference type="ARBA" id="ARBA00022516"/>
    </source>
</evidence>
<evidence type="ECO:0000256" key="9">
    <source>
        <dbReference type="ARBA" id="ARBA00022777"/>
    </source>
</evidence>
<dbReference type="EMBL" id="CP038033">
    <property type="protein sequence ID" value="QBQ56405.1"/>
    <property type="molecule type" value="Genomic_DNA"/>
</dbReference>
<dbReference type="HAMAP" id="MF_00409">
    <property type="entry name" value="LpxK"/>
    <property type="match status" value="1"/>
</dbReference>
<keyword evidence="9 13" id="KW-0418">Kinase</keyword>
<keyword evidence="6 13" id="KW-0441">Lipid A biosynthesis</keyword>
<comment type="similarity">
    <text evidence="13">Belongs to the LpxK family.</text>
</comment>
<evidence type="ECO:0000256" key="2">
    <source>
        <dbReference type="ARBA" id="ARBA00004870"/>
    </source>
</evidence>
<evidence type="ECO:0000256" key="11">
    <source>
        <dbReference type="ARBA" id="ARBA00023098"/>
    </source>
</evidence>
<evidence type="ECO:0000256" key="1">
    <source>
        <dbReference type="ARBA" id="ARBA00002274"/>
    </source>
</evidence>
<dbReference type="InterPro" id="IPR003758">
    <property type="entry name" value="LpxK"/>
</dbReference>
<gene>
    <name evidence="13" type="primary">lpxK</name>
    <name evidence="14" type="ORF">E3U44_01575</name>
</gene>
<dbReference type="SUPFAM" id="SSF52540">
    <property type="entry name" value="P-loop containing nucleoside triphosphate hydrolases"/>
    <property type="match status" value="1"/>
</dbReference>
<protein>
    <recommendedName>
        <fullName evidence="4 13">Tetraacyldisaccharide 4'-kinase</fullName>
        <ecNumber evidence="3 13">2.7.1.130</ecNumber>
    </recommendedName>
    <alternativeName>
        <fullName evidence="12 13">Lipid A 4'-kinase</fullName>
    </alternativeName>
</protein>
<dbReference type="OrthoDB" id="9766423at2"/>
<keyword evidence="11 13" id="KW-0443">Lipid metabolism</keyword>
<evidence type="ECO:0000256" key="13">
    <source>
        <dbReference type="HAMAP-Rule" id="MF_00409"/>
    </source>
</evidence>
<dbReference type="Pfam" id="PF02606">
    <property type="entry name" value="LpxK"/>
    <property type="match status" value="1"/>
</dbReference>
<dbReference type="KEGG" id="nwr:E3U44_01575"/>
<dbReference type="NCBIfam" id="TIGR00682">
    <property type="entry name" value="lpxK"/>
    <property type="match status" value="1"/>
</dbReference>
<comment type="catalytic activity">
    <reaction evidence="13">
        <text>a lipid A disaccharide + ATP = a lipid IVA + ADP + H(+)</text>
        <dbReference type="Rhea" id="RHEA:67840"/>
        <dbReference type="ChEBI" id="CHEBI:15378"/>
        <dbReference type="ChEBI" id="CHEBI:30616"/>
        <dbReference type="ChEBI" id="CHEBI:176343"/>
        <dbReference type="ChEBI" id="CHEBI:176425"/>
        <dbReference type="ChEBI" id="CHEBI:456216"/>
        <dbReference type="EC" id="2.7.1.130"/>
    </reaction>
</comment>
<dbReference type="InterPro" id="IPR027417">
    <property type="entry name" value="P-loop_NTPase"/>
</dbReference>
<organism evidence="14 15">
    <name type="scientific">Nitrosococcus wardiae</name>
    <dbReference type="NCBI Taxonomy" id="1814290"/>
    <lineage>
        <taxon>Bacteria</taxon>
        <taxon>Pseudomonadati</taxon>
        <taxon>Pseudomonadota</taxon>
        <taxon>Gammaproteobacteria</taxon>
        <taxon>Chromatiales</taxon>
        <taxon>Chromatiaceae</taxon>
        <taxon>Nitrosococcus</taxon>
    </lineage>
</organism>
<evidence type="ECO:0000256" key="12">
    <source>
        <dbReference type="ARBA" id="ARBA00029757"/>
    </source>
</evidence>
<keyword evidence="10 13" id="KW-0067">ATP-binding</keyword>
<dbReference type="EC" id="2.7.1.130" evidence="3 13"/>
<comment type="function">
    <text evidence="1 13">Transfers the gamma-phosphate of ATP to the 4'-position of a tetraacyldisaccharide 1-phosphate intermediate (termed DS-1-P) to form tetraacyldisaccharide 1,4'-bis-phosphate (lipid IVA).</text>
</comment>
<keyword evidence="8 13" id="KW-0547">Nucleotide-binding</keyword>
<evidence type="ECO:0000256" key="4">
    <source>
        <dbReference type="ARBA" id="ARBA00016436"/>
    </source>
</evidence>
<dbReference type="RefSeq" id="WP_134359619.1">
    <property type="nucleotide sequence ID" value="NZ_CP038033.1"/>
</dbReference>
<dbReference type="GO" id="GO:0009244">
    <property type="term" value="P:lipopolysaccharide core region biosynthetic process"/>
    <property type="evidence" value="ECO:0007669"/>
    <property type="project" value="TreeGrafter"/>
</dbReference>
<feature type="binding site" evidence="13">
    <location>
        <begin position="61"/>
        <end position="68"/>
    </location>
    <ligand>
        <name>ATP</name>
        <dbReference type="ChEBI" id="CHEBI:30616"/>
    </ligand>
</feature>
<proteinExistence type="inferred from homology"/>
<dbReference type="GO" id="GO:0009245">
    <property type="term" value="P:lipid A biosynthetic process"/>
    <property type="evidence" value="ECO:0007669"/>
    <property type="project" value="UniProtKB-UniRule"/>
</dbReference>
<dbReference type="GO" id="GO:0005524">
    <property type="term" value="F:ATP binding"/>
    <property type="evidence" value="ECO:0007669"/>
    <property type="project" value="UniProtKB-UniRule"/>
</dbReference>
<name>A0A4V1AWF0_9GAMM</name>
<dbReference type="GO" id="GO:0005886">
    <property type="term" value="C:plasma membrane"/>
    <property type="evidence" value="ECO:0007669"/>
    <property type="project" value="TreeGrafter"/>
</dbReference>
<dbReference type="Proteomes" id="UP000294325">
    <property type="component" value="Chromosome"/>
</dbReference>
<evidence type="ECO:0000313" key="15">
    <source>
        <dbReference type="Proteomes" id="UP000294325"/>
    </source>
</evidence>
<evidence type="ECO:0000256" key="3">
    <source>
        <dbReference type="ARBA" id="ARBA00012071"/>
    </source>
</evidence>
<dbReference type="PANTHER" id="PTHR42724">
    <property type="entry name" value="TETRAACYLDISACCHARIDE 4'-KINASE"/>
    <property type="match status" value="1"/>
</dbReference>
<dbReference type="GO" id="GO:0009029">
    <property type="term" value="F:lipid-A 4'-kinase activity"/>
    <property type="evidence" value="ECO:0007669"/>
    <property type="project" value="UniProtKB-UniRule"/>
</dbReference>
<evidence type="ECO:0000256" key="8">
    <source>
        <dbReference type="ARBA" id="ARBA00022741"/>
    </source>
</evidence>
<dbReference type="UniPathway" id="UPA00359">
    <property type="reaction ID" value="UER00482"/>
</dbReference>
<comment type="pathway">
    <text evidence="2 13">Glycolipid biosynthesis; lipid IV(A) biosynthesis; lipid IV(A) from (3R)-3-hydroxytetradecanoyl-[acyl-carrier-protein] and UDP-N-acetyl-alpha-D-glucosamine: step 6/6.</text>
</comment>
<dbReference type="PANTHER" id="PTHR42724:SF1">
    <property type="entry name" value="TETRAACYLDISACCHARIDE 4'-KINASE, MITOCHONDRIAL-RELATED"/>
    <property type="match status" value="1"/>
</dbReference>